<accession>A0AAE2D421</accession>
<evidence type="ECO:0000313" key="10">
    <source>
        <dbReference type="Proteomes" id="UP001292079"/>
    </source>
</evidence>
<dbReference type="InterPro" id="IPR011009">
    <property type="entry name" value="Kinase-like_dom_sf"/>
</dbReference>
<evidence type="ECO:0008006" key="11">
    <source>
        <dbReference type="Google" id="ProtNLM"/>
    </source>
</evidence>
<dbReference type="CDD" id="cd00086">
    <property type="entry name" value="homeodomain"/>
    <property type="match status" value="1"/>
</dbReference>
<comment type="similarity">
    <text evidence="1">Belongs to the protein kinase superfamily. CAMK Ser/Thr protein kinase family. SNF1 subfamily.</text>
</comment>
<dbReference type="Pfam" id="PF00069">
    <property type="entry name" value="Pkinase"/>
    <property type="match status" value="1"/>
</dbReference>
<dbReference type="SMART" id="SM00389">
    <property type="entry name" value="HOX"/>
    <property type="match status" value="1"/>
</dbReference>
<evidence type="ECO:0000259" key="8">
    <source>
        <dbReference type="PROSITE" id="PS50071"/>
    </source>
</evidence>
<dbReference type="GO" id="GO:0035556">
    <property type="term" value="P:intracellular signal transduction"/>
    <property type="evidence" value="ECO:0007669"/>
    <property type="project" value="TreeGrafter"/>
</dbReference>
<dbReference type="InterPro" id="IPR008271">
    <property type="entry name" value="Ser/Thr_kinase_AS"/>
</dbReference>
<keyword evidence="4 5" id="KW-0238">DNA-binding</keyword>
<dbReference type="PANTHER" id="PTHR24346:SF30">
    <property type="entry name" value="MATERNAL EMBRYONIC LEUCINE ZIPPER KINASE"/>
    <property type="match status" value="1"/>
</dbReference>
<evidence type="ECO:0000256" key="3">
    <source>
        <dbReference type="ARBA" id="ARBA00022840"/>
    </source>
</evidence>
<reference evidence="9" key="2">
    <citation type="journal article" date="2023" name="Infect Dis Poverty">
        <title>Chromosome-scale genome of the human blood fluke Schistosoma mekongi and its implications for public health.</title>
        <authorList>
            <person name="Zhou M."/>
            <person name="Xu L."/>
            <person name="Xu D."/>
            <person name="Chen W."/>
            <person name="Khan J."/>
            <person name="Hu Y."/>
            <person name="Huang H."/>
            <person name="Wei H."/>
            <person name="Zhang Y."/>
            <person name="Chusongsang P."/>
            <person name="Tanasarnprasert K."/>
            <person name="Hu X."/>
            <person name="Limpanont Y."/>
            <person name="Lv Z."/>
        </authorList>
    </citation>
    <scope>NUCLEOTIDE SEQUENCE</scope>
    <source>
        <strain evidence="9">LV_2022a</strain>
    </source>
</reference>
<evidence type="ECO:0000256" key="5">
    <source>
        <dbReference type="RuleBase" id="RU000682"/>
    </source>
</evidence>
<dbReference type="GO" id="GO:0005524">
    <property type="term" value="F:ATP binding"/>
    <property type="evidence" value="ECO:0007669"/>
    <property type="project" value="UniProtKB-KW"/>
</dbReference>
<evidence type="ECO:0000256" key="2">
    <source>
        <dbReference type="ARBA" id="ARBA00022741"/>
    </source>
</evidence>
<dbReference type="GO" id="GO:0005737">
    <property type="term" value="C:cytoplasm"/>
    <property type="evidence" value="ECO:0007669"/>
    <property type="project" value="TreeGrafter"/>
</dbReference>
<dbReference type="PANTHER" id="PTHR24346">
    <property type="entry name" value="MAP/MICROTUBULE AFFINITY-REGULATING KINASE"/>
    <property type="match status" value="1"/>
</dbReference>
<organism evidence="9 10">
    <name type="scientific">Schistosoma mekongi</name>
    <name type="common">Parasitic worm</name>
    <dbReference type="NCBI Taxonomy" id="38744"/>
    <lineage>
        <taxon>Eukaryota</taxon>
        <taxon>Metazoa</taxon>
        <taxon>Spiralia</taxon>
        <taxon>Lophotrochozoa</taxon>
        <taxon>Platyhelminthes</taxon>
        <taxon>Trematoda</taxon>
        <taxon>Digenea</taxon>
        <taxon>Strigeidida</taxon>
        <taxon>Schistosomatoidea</taxon>
        <taxon>Schistosomatidae</taxon>
        <taxon>Schistosoma</taxon>
    </lineage>
</organism>
<keyword evidence="3" id="KW-0067">ATP-binding</keyword>
<proteinExistence type="inferred from homology"/>
<evidence type="ECO:0000259" key="7">
    <source>
        <dbReference type="PROSITE" id="PS50011"/>
    </source>
</evidence>
<feature type="compositionally biased region" description="Polar residues" evidence="6">
    <location>
        <begin position="1074"/>
        <end position="1090"/>
    </location>
</feature>
<feature type="region of interest" description="Disordered" evidence="6">
    <location>
        <begin position="1063"/>
        <end position="1093"/>
    </location>
</feature>
<feature type="domain" description="Homeobox" evidence="8">
    <location>
        <begin position="205"/>
        <end position="290"/>
    </location>
</feature>
<dbReference type="GO" id="GO:0005634">
    <property type="term" value="C:nucleus"/>
    <property type="evidence" value="ECO:0007669"/>
    <property type="project" value="UniProtKB-SubCell"/>
</dbReference>
<gene>
    <name evidence="9" type="ORF">MN116_005955</name>
</gene>
<dbReference type="PROSITE" id="PS00108">
    <property type="entry name" value="PROTEIN_KINASE_ST"/>
    <property type="match status" value="1"/>
</dbReference>
<dbReference type="SUPFAM" id="SSF103243">
    <property type="entry name" value="KA1-like"/>
    <property type="match status" value="1"/>
</dbReference>
<feature type="region of interest" description="Disordered" evidence="6">
    <location>
        <begin position="991"/>
        <end position="1013"/>
    </location>
</feature>
<dbReference type="EMBL" id="JALJAT010000004">
    <property type="protein sequence ID" value="KAK4470397.1"/>
    <property type="molecule type" value="Genomic_DNA"/>
</dbReference>
<feature type="region of interest" description="Disordered" evidence="6">
    <location>
        <begin position="951"/>
        <end position="975"/>
    </location>
</feature>
<feature type="domain" description="Protein kinase" evidence="7">
    <location>
        <begin position="525"/>
        <end position="787"/>
    </location>
</feature>
<dbReference type="PROSITE" id="PS50011">
    <property type="entry name" value="PROTEIN_KINASE_DOM"/>
    <property type="match status" value="1"/>
</dbReference>
<dbReference type="Proteomes" id="UP001292079">
    <property type="component" value="Unassembled WGS sequence"/>
</dbReference>
<protein>
    <recommendedName>
        <fullName evidence="11">Non-specific serine/threonine protein kinase</fullName>
    </recommendedName>
</protein>
<feature type="DNA-binding region" description="Homeobox" evidence="4">
    <location>
        <begin position="207"/>
        <end position="291"/>
    </location>
</feature>
<dbReference type="Gene3D" id="1.10.10.60">
    <property type="entry name" value="Homeodomain-like"/>
    <property type="match status" value="1"/>
</dbReference>
<comment type="caution">
    <text evidence="9">The sequence shown here is derived from an EMBL/GenBank/DDBJ whole genome shotgun (WGS) entry which is preliminary data.</text>
</comment>
<dbReference type="InterPro" id="IPR000719">
    <property type="entry name" value="Prot_kinase_dom"/>
</dbReference>
<dbReference type="Gene3D" id="1.10.510.10">
    <property type="entry name" value="Transferase(Phosphotransferase) domain 1"/>
    <property type="match status" value="1"/>
</dbReference>
<keyword evidence="4 5" id="KW-0539">Nucleus</keyword>
<dbReference type="PROSITE" id="PS50071">
    <property type="entry name" value="HOMEOBOX_2"/>
    <property type="match status" value="1"/>
</dbReference>
<comment type="subcellular location">
    <subcellularLocation>
        <location evidence="4 5">Nucleus</location>
    </subcellularLocation>
</comment>
<evidence type="ECO:0000256" key="6">
    <source>
        <dbReference type="SAM" id="MobiDB-lite"/>
    </source>
</evidence>
<feature type="compositionally biased region" description="Polar residues" evidence="6">
    <location>
        <begin position="1003"/>
        <end position="1013"/>
    </location>
</feature>
<dbReference type="InterPro" id="IPR028375">
    <property type="entry name" value="KA1/Ssp2_C"/>
</dbReference>
<dbReference type="SUPFAM" id="SSF46689">
    <property type="entry name" value="Homeodomain-like"/>
    <property type="match status" value="1"/>
</dbReference>
<dbReference type="SMART" id="SM00220">
    <property type="entry name" value="S_TKc"/>
    <property type="match status" value="1"/>
</dbReference>
<dbReference type="GO" id="GO:0003677">
    <property type="term" value="F:DNA binding"/>
    <property type="evidence" value="ECO:0007669"/>
    <property type="project" value="UniProtKB-UniRule"/>
</dbReference>
<dbReference type="FunFam" id="1.10.510.10:FF:000571">
    <property type="entry name" value="Maternal embryonic leucine zipper kinase"/>
    <property type="match status" value="1"/>
</dbReference>
<sequence>MQSLNNNDSTSQISIVSKSKNIVSSSSSSLTSELKDEVNQIECQIAKNIETHQLTCFQREESLLNTSLKLSDKYNGDYLQTHQLTCNKHDTTSTDWINYAQALKLNEYQTFPINDSVSFQNHHHHRHHNHFTSFYDPYKCHLHNHIHSTYSFHHMLDKYNELDNEVNLNSDITQKYKGNLDHDDDNNNNASNNTVCSNDSNNLIRKAKRARTAYTQTQLVELEKEFWYSQYLCRPRRIEIASTLKLTEKQIKGKTPNSVGSSYVKKRKLLFNILVLWVWFQNRRMKFKRQKPTDNSYPSTSYDELDTQNSLTRSSFSSQYHYSMNGIHLTQSNSPLKWPKTFALNTCKCFDNYELPDKYGKYDYLSKLNKTNVSMQHNLETMTTCNNYPLVDCQFNSNNHLYNKYLFNNQFSSIDQNSMHINKQFSSINSFNPSKHFHIMHEQSKYLHEYNNSFSALNSYFSKCYYYFTFVNCTYTLVRSIVSAIKSSVLSGKLDFRLVARRSLPRGGFLRSMALVAPKALQGLYLFCEPLAEGSFGVLYVALHAVTRQKVAIKILDKRKLGSDAYRVKGEIEALKQLNHKYIYKLYQVVETQTHYYLVLEYLPGGELFDYILQKEHLSEVEARVIFRQIVSAIGYIHSRGFAHRDLKPENILLDNDQNVRIIDFGLCAKGHNLSMLNTFCGSFAYVAPEVLANKEYSGSAADIWSLGVILYALLCGRLPFDPTKPEELPQTIGVSSNISFSIGLQKGLFAVPDGLSKTSKQLLSQMICVDPKKRIKMDELRRHTWMVEGFMGHPVDLDEEKIPMSPLNMQIVAEITAYTRIPKVELVRMLQKRPYDYIMATYMIMESVLEEEDVFIRLNRRNNAPFSAAPSKKLHTLSCDQIRDEKFSVSAPSSTPMHRGNLTIPSSLPGATLFSRSGNLMQAAFIDESSTSNILVEADKNAKFNSSFSPSKHDIFPTQSKHRTGHTKNEIENCPPQFFFPDMISVNKKIPQSRGSKETDHSGLSPSRSVDSQLVNLTHDFHNAQLNERRHPISVTEATSENNLSTAYSSLSSKLQHEVSSLHSSPGVIGDDFSQSQSSADESGTSSNRVPEVSGWRNFGRLRKALTPKNVVPDGRLVVDRLRKTRHLNNVLIVRNDMSPGQVFDQITAALKQQSIRFTLKGSGFLCIFANDWGKTVLSFELELVYVSARVVEASVRRRMTLRSTSPAVPIVPVHSSGTSSHAEIASNISTSSKGSCRLPPNSRDHQDRVLGIKMKRIRGDSFMYTSLCRTILDLAGLRSEN</sequence>
<keyword evidence="4 5" id="KW-0371">Homeobox</keyword>
<evidence type="ECO:0000313" key="9">
    <source>
        <dbReference type="EMBL" id="KAK4470397.1"/>
    </source>
</evidence>
<evidence type="ECO:0000256" key="4">
    <source>
        <dbReference type="PROSITE-ProRule" id="PRU00108"/>
    </source>
</evidence>
<evidence type="ECO:0000256" key="1">
    <source>
        <dbReference type="ARBA" id="ARBA00006234"/>
    </source>
</evidence>
<keyword evidence="10" id="KW-1185">Reference proteome</keyword>
<dbReference type="Gene3D" id="3.30.310.80">
    <property type="entry name" value="Kinase associated domain 1, KA1"/>
    <property type="match status" value="1"/>
</dbReference>
<dbReference type="Pfam" id="PF00046">
    <property type="entry name" value="Homeodomain"/>
    <property type="match status" value="1"/>
</dbReference>
<keyword evidence="2" id="KW-0547">Nucleotide-binding</keyword>
<dbReference type="InterPro" id="IPR009057">
    <property type="entry name" value="Homeodomain-like_sf"/>
</dbReference>
<reference evidence="9" key="1">
    <citation type="submission" date="2022-04" db="EMBL/GenBank/DDBJ databases">
        <authorList>
            <person name="Xu L."/>
            <person name="Lv Z."/>
        </authorList>
    </citation>
    <scope>NUCLEOTIDE SEQUENCE</scope>
    <source>
        <strain evidence="9">LV_2022a</strain>
    </source>
</reference>
<dbReference type="GO" id="GO:0004674">
    <property type="term" value="F:protein serine/threonine kinase activity"/>
    <property type="evidence" value="ECO:0007669"/>
    <property type="project" value="TreeGrafter"/>
</dbReference>
<dbReference type="SUPFAM" id="SSF56112">
    <property type="entry name" value="Protein kinase-like (PK-like)"/>
    <property type="match status" value="1"/>
</dbReference>
<dbReference type="InterPro" id="IPR001356">
    <property type="entry name" value="HD"/>
</dbReference>
<name>A0AAE2D421_SCHME</name>